<accession>A0A0C2MUT2</accession>
<sequence length="142" mass="15618">MSKNVCYQGPTPNSTDDGLLKISIFTLFPAQKTIYGCGTDKTDYSSLKHGTRVCREAPATGGLTIWPLVYHLVLELIKDFGNQELEGHMTQLDNTDIRYVLWLFYVEEVVDPSASGDSTPVATAVAHESGHRRGLDQAMLGL</sequence>
<keyword evidence="2" id="KW-1185">Reference proteome</keyword>
<dbReference type="Proteomes" id="UP000031668">
    <property type="component" value="Unassembled WGS sequence"/>
</dbReference>
<evidence type="ECO:0000313" key="2">
    <source>
        <dbReference type="Proteomes" id="UP000031668"/>
    </source>
</evidence>
<proteinExistence type="predicted"/>
<dbReference type="EMBL" id="JWZT01003836">
    <property type="protein sequence ID" value="KII65442.1"/>
    <property type="molecule type" value="Genomic_DNA"/>
</dbReference>
<comment type="caution">
    <text evidence="1">The sequence shown here is derived from an EMBL/GenBank/DDBJ whole genome shotgun (WGS) entry which is preliminary data.</text>
</comment>
<evidence type="ECO:0000313" key="1">
    <source>
        <dbReference type="EMBL" id="KII65442.1"/>
    </source>
</evidence>
<gene>
    <name evidence="1" type="ORF">RF11_05464</name>
</gene>
<protein>
    <submittedName>
        <fullName evidence="1">Uncharacterized protein</fullName>
    </submittedName>
</protein>
<name>A0A0C2MUT2_THEKT</name>
<dbReference type="AlphaFoldDB" id="A0A0C2MUT2"/>
<organism evidence="1 2">
    <name type="scientific">Thelohanellus kitauei</name>
    <name type="common">Myxosporean</name>
    <dbReference type="NCBI Taxonomy" id="669202"/>
    <lineage>
        <taxon>Eukaryota</taxon>
        <taxon>Metazoa</taxon>
        <taxon>Cnidaria</taxon>
        <taxon>Myxozoa</taxon>
        <taxon>Myxosporea</taxon>
        <taxon>Bivalvulida</taxon>
        <taxon>Platysporina</taxon>
        <taxon>Myxobolidae</taxon>
        <taxon>Thelohanellus</taxon>
    </lineage>
</organism>
<reference evidence="1 2" key="1">
    <citation type="journal article" date="2014" name="Genome Biol. Evol.">
        <title>The genome of the myxosporean Thelohanellus kitauei shows adaptations to nutrient acquisition within its fish host.</title>
        <authorList>
            <person name="Yang Y."/>
            <person name="Xiong J."/>
            <person name="Zhou Z."/>
            <person name="Huo F."/>
            <person name="Miao W."/>
            <person name="Ran C."/>
            <person name="Liu Y."/>
            <person name="Zhang J."/>
            <person name="Feng J."/>
            <person name="Wang M."/>
            <person name="Wang M."/>
            <person name="Wang L."/>
            <person name="Yao B."/>
        </authorList>
    </citation>
    <scope>NUCLEOTIDE SEQUENCE [LARGE SCALE GENOMIC DNA]</scope>
    <source>
        <strain evidence="1">Wuqing</strain>
    </source>
</reference>